<feature type="transmembrane region" description="Helical" evidence="1">
    <location>
        <begin position="72"/>
        <end position="93"/>
    </location>
</feature>
<keyword evidence="1" id="KW-1133">Transmembrane helix</keyword>
<evidence type="ECO:0000313" key="3">
    <source>
        <dbReference type="Proteomes" id="UP000250235"/>
    </source>
</evidence>
<keyword evidence="3" id="KW-1185">Reference proteome</keyword>
<dbReference type="Proteomes" id="UP000250235">
    <property type="component" value="Unassembled WGS sequence"/>
</dbReference>
<organism evidence="2 3">
    <name type="scientific">Dorcoceras hygrometricum</name>
    <dbReference type="NCBI Taxonomy" id="472368"/>
    <lineage>
        <taxon>Eukaryota</taxon>
        <taxon>Viridiplantae</taxon>
        <taxon>Streptophyta</taxon>
        <taxon>Embryophyta</taxon>
        <taxon>Tracheophyta</taxon>
        <taxon>Spermatophyta</taxon>
        <taxon>Magnoliopsida</taxon>
        <taxon>eudicotyledons</taxon>
        <taxon>Gunneridae</taxon>
        <taxon>Pentapetalae</taxon>
        <taxon>asterids</taxon>
        <taxon>lamiids</taxon>
        <taxon>Lamiales</taxon>
        <taxon>Gesneriaceae</taxon>
        <taxon>Didymocarpoideae</taxon>
        <taxon>Trichosporeae</taxon>
        <taxon>Loxocarpinae</taxon>
        <taxon>Dorcoceras</taxon>
    </lineage>
</organism>
<accession>A0A2Z7A0G6</accession>
<dbReference type="EMBL" id="KV112816">
    <property type="protein sequence ID" value="KZT76538.1"/>
    <property type="molecule type" value="Genomic_DNA"/>
</dbReference>
<reference evidence="2 3" key="1">
    <citation type="journal article" date="2015" name="Proc. Natl. Acad. Sci. U.S.A.">
        <title>The resurrection genome of Boea hygrometrica: A blueprint for survival of dehydration.</title>
        <authorList>
            <person name="Xiao L."/>
            <person name="Yang G."/>
            <person name="Zhang L."/>
            <person name="Yang X."/>
            <person name="Zhao S."/>
            <person name="Ji Z."/>
            <person name="Zhou Q."/>
            <person name="Hu M."/>
            <person name="Wang Y."/>
            <person name="Chen M."/>
            <person name="Xu Y."/>
            <person name="Jin H."/>
            <person name="Xiao X."/>
            <person name="Hu G."/>
            <person name="Bao F."/>
            <person name="Hu Y."/>
            <person name="Wan P."/>
            <person name="Li L."/>
            <person name="Deng X."/>
            <person name="Kuang T."/>
            <person name="Xiang C."/>
            <person name="Zhu J.K."/>
            <person name="Oliver M.J."/>
            <person name="He Y."/>
        </authorList>
    </citation>
    <scope>NUCLEOTIDE SEQUENCE [LARGE SCALE GENOMIC DNA]</scope>
    <source>
        <strain evidence="3">cv. XS01</strain>
    </source>
</reference>
<gene>
    <name evidence="2" type="ORF">F511_46438</name>
</gene>
<evidence type="ECO:0000313" key="2">
    <source>
        <dbReference type="EMBL" id="KZT76538.1"/>
    </source>
</evidence>
<protein>
    <submittedName>
        <fullName evidence="2">Uncharacterized protein</fullName>
    </submittedName>
</protein>
<proteinExistence type="predicted"/>
<dbReference type="AlphaFoldDB" id="A0A2Z7A0G6"/>
<evidence type="ECO:0000256" key="1">
    <source>
        <dbReference type="SAM" id="Phobius"/>
    </source>
</evidence>
<sequence>MRRTHAARILCTLADRRCDMAGSILRTGCAKIGHAKRDCRVTLPDAWRRLVHGSAMARAPPRANCRARPCCYAPWMLLICAIVALMVSGRCALWPAGRGANRCAMIDARTHDVAAERALPRTRIFLWRRPAAAPAPLRRCRDGWSEFF</sequence>
<keyword evidence="1" id="KW-0472">Membrane</keyword>
<name>A0A2Z7A0G6_9LAMI</name>
<keyword evidence="1" id="KW-0812">Transmembrane</keyword>